<reference evidence="2" key="1">
    <citation type="submission" date="2021-11" db="EMBL/GenBank/DDBJ databases">
        <authorList>
            <person name="Herlambang A."/>
            <person name="Guo Y."/>
            <person name="Takashima Y."/>
            <person name="Nishizawa T."/>
        </authorList>
    </citation>
    <scope>NUCLEOTIDE SEQUENCE</scope>
    <source>
        <strain evidence="2">E1425</strain>
    </source>
</reference>
<protein>
    <submittedName>
        <fullName evidence="2">Uncharacterized protein</fullName>
    </submittedName>
</protein>
<gene>
    <name evidence="2" type="ORF">EMPS_10736</name>
</gene>
<reference evidence="2" key="2">
    <citation type="journal article" date="2022" name="Microbiol. Resour. Announc.">
        <title>Whole-Genome Sequence of Entomortierella parvispora E1425, a Mucoromycotan Fungus Associated with Burkholderiaceae-Related Endosymbiotic Bacteria.</title>
        <authorList>
            <person name="Herlambang A."/>
            <person name="Guo Y."/>
            <person name="Takashima Y."/>
            <person name="Narisawa K."/>
            <person name="Ohta H."/>
            <person name="Nishizawa T."/>
        </authorList>
    </citation>
    <scope>NUCLEOTIDE SEQUENCE</scope>
    <source>
        <strain evidence="2">E1425</strain>
    </source>
</reference>
<feature type="region of interest" description="Disordered" evidence="1">
    <location>
        <begin position="1466"/>
        <end position="1488"/>
    </location>
</feature>
<comment type="caution">
    <text evidence="2">The sequence shown here is derived from an EMBL/GenBank/DDBJ whole genome shotgun (WGS) entry which is preliminary data.</text>
</comment>
<evidence type="ECO:0000313" key="2">
    <source>
        <dbReference type="EMBL" id="GJJ78377.1"/>
    </source>
</evidence>
<feature type="compositionally biased region" description="Basic and acidic residues" evidence="1">
    <location>
        <begin position="1471"/>
        <end position="1487"/>
    </location>
</feature>
<dbReference type="EMBL" id="BQFW01000015">
    <property type="protein sequence ID" value="GJJ78377.1"/>
    <property type="molecule type" value="Genomic_DNA"/>
</dbReference>
<proteinExistence type="predicted"/>
<evidence type="ECO:0000313" key="3">
    <source>
        <dbReference type="Proteomes" id="UP000827284"/>
    </source>
</evidence>
<evidence type="ECO:0000256" key="1">
    <source>
        <dbReference type="SAM" id="MobiDB-lite"/>
    </source>
</evidence>
<accession>A0A9P3HLG8</accession>
<dbReference type="OrthoDB" id="2395959at2759"/>
<name>A0A9P3HLG8_9FUNG</name>
<dbReference type="Proteomes" id="UP000827284">
    <property type="component" value="Unassembled WGS sequence"/>
</dbReference>
<organism evidence="2 3">
    <name type="scientific">Entomortierella parvispora</name>
    <dbReference type="NCBI Taxonomy" id="205924"/>
    <lineage>
        <taxon>Eukaryota</taxon>
        <taxon>Fungi</taxon>
        <taxon>Fungi incertae sedis</taxon>
        <taxon>Mucoromycota</taxon>
        <taxon>Mortierellomycotina</taxon>
        <taxon>Mortierellomycetes</taxon>
        <taxon>Mortierellales</taxon>
        <taxon>Mortierellaceae</taxon>
        <taxon>Entomortierella</taxon>
    </lineage>
</organism>
<sequence length="1596" mass="178858">MAVVAQDGDTAEDLQQLFRWQAGGDLNAVQAEFDPETGKNVVFLQDIQIAYPGTFFIKDDIKVVPYLKDKSRKHFDPPRIEYLPNKVLHVVPFERPVVEYSAADSMALVVTPSNQDVLGLTAAESTTQTVQVPMNGQLLVDIAHRVEEVIDTQHRNHAEIVDMMKTTHNWLALILDRANAIFRLTYELHEYPIPRLFVILPGRSSFKDRLNPLVDKYRLYFLCECDLSASGDGGRSQPHIHFAKHDGYDLERPTEFFKKYGSYILTLLQLLRFSVAAASFAVPHIAGIGKGLEKGIEEVESAAKDQLRQKVDEAIGFLKDLPTREQVETGNSMDALDYDIEKIEALEGADLRHLASFLKNRDETQVLGNLYRLARPDGTIKWVCLDHYREEYKAIDRKHFMEFVDANNGTYYPNEGKVEMRLISKQMATQFYQQLIKARFIHELVLTLDWYTTLDDFKELRVVMDSLPTILSLTVDCCNTQSRLRDFAARGTPSSILNKVMAGHGLQSFSIRNCNEFLNQVEKLNLNNQLRKIDLGTGIEGRTQVNLISSLVKKSPRLRHLTIQAPDLPSALLLYIKPEKYQFKGTSILEARVGTGEVLTAEIRGNNFTDISLLAMDCTKEILAFSFVTKLATAINIPSDIDHLGQFLLKAKGLKEIIVQVDANLFFEVRGFIIQRGKKIRSAYFHDRSKDNILTMTDIRDPSTAEIDLLDESSDFERLLTHLGAAPRSCGNHVGLTNDILAKLEANTRKQSRISNMKLDIVLLDDTGIDSAIMVIQRSALKELSLCASTLNQATSLETSLLWKLIREVASSLNDALLRVQCPDDQICRLYKLIRSHIPVNMNGQLSLYDSQSTISLGNIQDSRTASVFMDNDNLNIPLEEFYEMFGTLPSVLGVNTLISDSVVSFLEKAIQPKDTTLKRLTLDPRVLSRDARNLLLDVVSRCSLESLDVHHSGDAMDLIVQMAKVLGGGKLTLHCTTEFIPGNMDYLRGVLSSDGSERSLRLTDGLSTIIFDNVFLAQFRMVSKGDIFASEELFSVHEILSSTHGFSSAITPTSAAMLEQWTRSFPSPYKKIRVDTSKLNADGIQNMARVISRSQLLSLTVLSSKGKETELDKRNRFLSRVLTDLTESELYVHCPIKEFAEMWELLKLHEPPDQPNWEHHLCDGDRGFVTLPYDPPKLVVHGTGAIHYEDTPLDSEDELGDTMLHLGAYVEHLNMEDISFSDKDAIQWFMSTPYMPRPRLSNLRLSTARLTAEGLIYLQKVIDRSHALAHPLAYFTLICECNQPFPAEIINILDRNKTIIRELILRGPEVQNWIHKMSTALPDRDSLLRISSLEVNLNNEFLDDVSCSWIFSMTQGGAGVRGLNKIHLGDVNQPSTSWTLFFQCLDKTCLEELDLCGSNVSELDIFAASYTLDAPLKVLNLKRTKVHPSSLYMFHAITHGRPLQILLDSPEEAPVEKARIFEPQIGAATAKDEEKGGDNSSGKDDTESIYIHTNPLTNPTWAPKLRSIPLPPHVPKYGPSTPVQSTRTLASPTSRLSAFHTAIKPAPYLDMTYIPPPSSTYCPPPSDQTAATVVPTTRQGDLSGAISSTSSNASF</sequence>
<keyword evidence="3" id="KW-1185">Reference proteome</keyword>